<comment type="caution">
    <text evidence="2">The sequence shown here is derived from an EMBL/GenBank/DDBJ whole genome shotgun (WGS) entry which is preliminary data.</text>
</comment>
<reference evidence="2" key="1">
    <citation type="submission" date="2021-06" db="EMBL/GenBank/DDBJ databases">
        <title>Comparative genomics, transcriptomics and evolutionary studies reveal genomic signatures of adaptation to plant cell wall in hemibiotrophic fungi.</title>
        <authorList>
            <consortium name="DOE Joint Genome Institute"/>
            <person name="Baroncelli R."/>
            <person name="Diaz J.F."/>
            <person name="Benocci T."/>
            <person name="Peng M."/>
            <person name="Battaglia E."/>
            <person name="Haridas S."/>
            <person name="Andreopoulos W."/>
            <person name="Labutti K."/>
            <person name="Pangilinan J."/>
            <person name="Floch G.L."/>
            <person name="Makela M.R."/>
            <person name="Henrissat B."/>
            <person name="Grigoriev I.V."/>
            <person name="Crouch J.A."/>
            <person name="De Vries R.P."/>
            <person name="Sukno S.A."/>
            <person name="Thon M.R."/>
        </authorList>
    </citation>
    <scope>NUCLEOTIDE SEQUENCE</scope>
    <source>
        <strain evidence="2">MAFF235873</strain>
    </source>
</reference>
<dbReference type="Proteomes" id="UP001232148">
    <property type="component" value="Unassembled WGS sequence"/>
</dbReference>
<protein>
    <submittedName>
        <fullName evidence="2">Uncharacterized protein</fullName>
    </submittedName>
</protein>
<proteinExistence type="predicted"/>
<keyword evidence="3" id="KW-1185">Reference proteome</keyword>
<feature type="transmembrane region" description="Helical" evidence="1">
    <location>
        <begin position="68"/>
        <end position="94"/>
    </location>
</feature>
<evidence type="ECO:0000313" key="2">
    <source>
        <dbReference type="EMBL" id="KAK2022030.1"/>
    </source>
</evidence>
<keyword evidence="1" id="KW-0812">Transmembrane</keyword>
<feature type="transmembrane region" description="Helical" evidence="1">
    <location>
        <begin position="106"/>
        <end position="127"/>
    </location>
</feature>
<feature type="transmembrane region" description="Helical" evidence="1">
    <location>
        <begin position="139"/>
        <end position="162"/>
    </location>
</feature>
<dbReference type="EMBL" id="MU843065">
    <property type="protein sequence ID" value="KAK2022030.1"/>
    <property type="molecule type" value="Genomic_DNA"/>
</dbReference>
<keyword evidence="1" id="KW-1133">Transmembrane helix</keyword>
<sequence length="187" mass="20840">MPYRTLGRKLEAKRLWWKKQLDVRAFLVFKRLLRFYNTFVILAALVSGLAVAALTFPDFHPSSGPTQIGEGLLCSSAITAVLSAVMATMLLFAFEGTERASRIDLAVAWSPLVLLDISIFEFLIGMTCWYCGRNVTWRGVLMAVQLAWLMGFCVVLSIWMWLNLSRKGGLGAEERVATATQTRAADV</sequence>
<evidence type="ECO:0000256" key="1">
    <source>
        <dbReference type="SAM" id="Phobius"/>
    </source>
</evidence>
<dbReference type="AlphaFoldDB" id="A0AAD9H4H2"/>
<organism evidence="2 3">
    <name type="scientific">Colletotrichum zoysiae</name>
    <dbReference type="NCBI Taxonomy" id="1216348"/>
    <lineage>
        <taxon>Eukaryota</taxon>
        <taxon>Fungi</taxon>
        <taxon>Dikarya</taxon>
        <taxon>Ascomycota</taxon>
        <taxon>Pezizomycotina</taxon>
        <taxon>Sordariomycetes</taxon>
        <taxon>Hypocreomycetidae</taxon>
        <taxon>Glomerellales</taxon>
        <taxon>Glomerellaceae</taxon>
        <taxon>Colletotrichum</taxon>
        <taxon>Colletotrichum graminicola species complex</taxon>
    </lineage>
</organism>
<gene>
    <name evidence="2" type="ORF">LX32DRAFT_603618</name>
</gene>
<keyword evidence="1" id="KW-0472">Membrane</keyword>
<feature type="transmembrane region" description="Helical" evidence="1">
    <location>
        <begin position="35"/>
        <end position="56"/>
    </location>
</feature>
<evidence type="ECO:0000313" key="3">
    <source>
        <dbReference type="Proteomes" id="UP001232148"/>
    </source>
</evidence>
<accession>A0AAD9H4H2</accession>
<name>A0AAD9H4H2_9PEZI</name>